<evidence type="ECO:0000259" key="11">
    <source>
        <dbReference type="PROSITE" id="PS50157"/>
    </source>
</evidence>
<keyword evidence="7" id="KW-0804">Transcription</keyword>
<evidence type="ECO:0000256" key="7">
    <source>
        <dbReference type="ARBA" id="ARBA00023163"/>
    </source>
</evidence>
<evidence type="ECO:0000256" key="3">
    <source>
        <dbReference type="ARBA" id="ARBA00022737"/>
    </source>
</evidence>
<keyword evidence="2" id="KW-0479">Metal-binding</keyword>
<dbReference type="GO" id="GO:0008270">
    <property type="term" value="F:zinc ion binding"/>
    <property type="evidence" value="ECO:0007669"/>
    <property type="project" value="UniProtKB-KW"/>
</dbReference>
<dbReference type="InterPro" id="IPR050636">
    <property type="entry name" value="C2H2-ZF_domain-containing"/>
</dbReference>
<feature type="domain" description="C2H2-type" evidence="11">
    <location>
        <begin position="64"/>
        <end position="92"/>
    </location>
</feature>
<evidence type="ECO:0000256" key="1">
    <source>
        <dbReference type="ARBA" id="ARBA00004123"/>
    </source>
</evidence>
<dbReference type="PROSITE" id="PS00028">
    <property type="entry name" value="ZINC_FINGER_C2H2_1"/>
    <property type="match status" value="4"/>
</dbReference>
<protein>
    <recommendedName>
        <fullName evidence="11">C2H2-type domain-containing protein</fullName>
    </recommendedName>
</protein>
<evidence type="ECO:0000313" key="12">
    <source>
        <dbReference type="EMBL" id="CAL1530677.1"/>
    </source>
</evidence>
<evidence type="ECO:0000256" key="5">
    <source>
        <dbReference type="ARBA" id="ARBA00022833"/>
    </source>
</evidence>
<dbReference type="SUPFAM" id="SSF57667">
    <property type="entry name" value="beta-beta-alpha zinc fingers"/>
    <property type="match status" value="2"/>
</dbReference>
<dbReference type="PROSITE" id="PS50157">
    <property type="entry name" value="ZINC_FINGER_C2H2_2"/>
    <property type="match status" value="3"/>
</dbReference>
<dbReference type="EMBL" id="CAXITT010000073">
    <property type="protein sequence ID" value="CAL1530677.1"/>
    <property type="molecule type" value="Genomic_DNA"/>
</dbReference>
<dbReference type="Gene3D" id="3.30.160.60">
    <property type="entry name" value="Classic Zinc Finger"/>
    <property type="match status" value="2"/>
</dbReference>
<dbReference type="PANTHER" id="PTHR47772:SF13">
    <property type="entry name" value="GASTRULA ZINC FINGER PROTEIN XLCGF49.1-LIKE-RELATED"/>
    <property type="match status" value="1"/>
</dbReference>
<keyword evidence="4 9" id="KW-0863">Zinc-finger</keyword>
<proteinExistence type="predicted"/>
<dbReference type="GO" id="GO:0005634">
    <property type="term" value="C:nucleus"/>
    <property type="evidence" value="ECO:0007669"/>
    <property type="project" value="UniProtKB-SubCell"/>
</dbReference>
<keyword evidence="5" id="KW-0862">Zinc</keyword>
<comment type="caution">
    <text evidence="12">The sequence shown here is derived from an EMBL/GenBank/DDBJ whole genome shotgun (WGS) entry which is preliminary data.</text>
</comment>
<dbReference type="Pfam" id="PF00096">
    <property type="entry name" value="zf-C2H2"/>
    <property type="match status" value="1"/>
</dbReference>
<comment type="subcellular location">
    <subcellularLocation>
        <location evidence="1">Nucleus</location>
    </subcellularLocation>
</comment>
<dbReference type="Proteomes" id="UP001497497">
    <property type="component" value="Unassembled WGS sequence"/>
</dbReference>
<feature type="domain" description="C2H2-type" evidence="11">
    <location>
        <begin position="237"/>
        <end position="264"/>
    </location>
</feature>
<evidence type="ECO:0000313" key="13">
    <source>
        <dbReference type="Proteomes" id="UP001497497"/>
    </source>
</evidence>
<keyword evidence="3" id="KW-0677">Repeat</keyword>
<feature type="domain" description="C2H2-type" evidence="11">
    <location>
        <begin position="93"/>
        <end position="120"/>
    </location>
</feature>
<gene>
    <name evidence="12" type="ORF">GSLYS_00004802001</name>
</gene>
<accession>A0AAV2HA98</accession>
<dbReference type="InterPro" id="IPR036236">
    <property type="entry name" value="Znf_C2H2_sf"/>
</dbReference>
<feature type="compositionally biased region" description="Basic and acidic residues" evidence="10">
    <location>
        <begin position="289"/>
        <end position="306"/>
    </location>
</feature>
<dbReference type="InterPro" id="IPR013087">
    <property type="entry name" value="Znf_C2H2_type"/>
</dbReference>
<name>A0AAV2HA98_LYMST</name>
<keyword evidence="13" id="KW-1185">Reference proteome</keyword>
<evidence type="ECO:0000256" key="2">
    <source>
        <dbReference type="ARBA" id="ARBA00022723"/>
    </source>
</evidence>
<evidence type="ECO:0000256" key="10">
    <source>
        <dbReference type="SAM" id="MobiDB-lite"/>
    </source>
</evidence>
<keyword evidence="6" id="KW-0805">Transcription regulation</keyword>
<feature type="region of interest" description="Disordered" evidence="10">
    <location>
        <begin position="289"/>
        <end position="315"/>
    </location>
</feature>
<organism evidence="12 13">
    <name type="scientific">Lymnaea stagnalis</name>
    <name type="common">Great pond snail</name>
    <name type="synonym">Helix stagnalis</name>
    <dbReference type="NCBI Taxonomy" id="6523"/>
    <lineage>
        <taxon>Eukaryota</taxon>
        <taxon>Metazoa</taxon>
        <taxon>Spiralia</taxon>
        <taxon>Lophotrochozoa</taxon>
        <taxon>Mollusca</taxon>
        <taxon>Gastropoda</taxon>
        <taxon>Heterobranchia</taxon>
        <taxon>Euthyneura</taxon>
        <taxon>Panpulmonata</taxon>
        <taxon>Hygrophila</taxon>
        <taxon>Lymnaeoidea</taxon>
        <taxon>Lymnaeidae</taxon>
        <taxon>Lymnaea</taxon>
    </lineage>
</organism>
<reference evidence="12 13" key="1">
    <citation type="submission" date="2024-04" db="EMBL/GenBank/DDBJ databases">
        <authorList>
            <consortium name="Genoscope - CEA"/>
            <person name="William W."/>
        </authorList>
    </citation>
    <scope>NUCLEOTIDE SEQUENCE [LARGE SCALE GENOMIC DNA]</scope>
</reference>
<dbReference type="PANTHER" id="PTHR47772">
    <property type="entry name" value="ZINC FINGER PROTEIN 200"/>
    <property type="match status" value="1"/>
</dbReference>
<evidence type="ECO:0000256" key="9">
    <source>
        <dbReference type="PROSITE-ProRule" id="PRU00042"/>
    </source>
</evidence>
<sequence>MSAMEDLEEADLTAAEIAMVTANERAGLVSQLACHFCGMQFDVKKTRSLRAHIEEVHVLGDAGYMCGVCCEEFTSRKAVETHMSTFHRAPKPLGCGTCGETFRVRNQLLKHIDSHTQEEINNYKVGLCYCGECFEFFDSVTSLQIHTMTHREQAVFVCGACGLQTQHRHIMVKHLESHVISNLLTASEGTEPVIEMQQPIKVDASNIQESTEVPANTQDSAVDIKGEPLLEDEGTSYKCGVCQASFANLTEALGHAERHQDDESQMMDGIELKVGMELGVLLQQHGHVDISSDPSHEQPSESERPHLTSPDGSDE</sequence>
<evidence type="ECO:0000256" key="8">
    <source>
        <dbReference type="ARBA" id="ARBA00023242"/>
    </source>
</evidence>
<evidence type="ECO:0000256" key="4">
    <source>
        <dbReference type="ARBA" id="ARBA00022771"/>
    </source>
</evidence>
<dbReference type="SMART" id="SM00355">
    <property type="entry name" value="ZnF_C2H2"/>
    <property type="match status" value="6"/>
</dbReference>
<keyword evidence="8" id="KW-0539">Nucleus</keyword>
<evidence type="ECO:0000256" key="6">
    <source>
        <dbReference type="ARBA" id="ARBA00023015"/>
    </source>
</evidence>
<dbReference type="AlphaFoldDB" id="A0AAV2HA98"/>